<accession>A0A0T6TZH3</accession>
<proteinExistence type="predicted"/>
<name>A0A0T6TZH3_9GAMM</name>
<dbReference type="RefSeq" id="WP_058054103.1">
    <property type="nucleotide sequence ID" value="NZ_CAAKNO010000022.1"/>
</dbReference>
<sequence length="151" mass="17031">MSSQPASALARWLWRLAFILVTVALVIFFSKGASIYPVDAAQFSHPLPAIMVLLDSEIFMGVITVITLYVVLYLIHLLWQLHEIAVHRAKLSESVHITLVFALSLCGLFIDKTWWVLAIIIAFARWDVLAERMSQIIGHGIRRGRHQGEPS</sequence>
<gene>
    <name evidence="1" type="ORF">I6G90_08590</name>
</gene>
<reference evidence="1 2" key="1">
    <citation type="submission" date="2020-12" db="EMBL/GenBank/DDBJ databases">
        <title>FDA dAtabase for Regulatory Grade micrObial Sequences (FDA-ARGOS): Supporting development and validation of Infectious Disease Dx tests.</title>
        <authorList>
            <person name="Sproer C."/>
            <person name="Gronow S."/>
            <person name="Severitt S."/>
            <person name="Schroder I."/>
            <person name="Tallon L."/>
            <person name="Sadzewicz L."/>
            <person name="Zhao X."/>
            <person name="Boylan J."/>
            <person name="Ott S."/>
            <person name="Bowen H."/>
            <person name="Vavikolanu K."/>
            <person name="Mehta A."/>
            <person name="Aluvathingal J."/>
            <person name="Nadendla S."/>
            <person name="Lowell S."/>
            <person name="Myers T."/>
            <person name="Yan Y."/>
            <person name="Sichtig H."/>
        </authorList>
    </citation>
    <scope>NUCLEOTIDE SEQUENCE [LARGE SCALE GENOMIC DNA]</scope>
    <source>
        <strain evidence="1 2">FDAARGOS_933</strain>
    </source>
</reference>
<organism evidence="1 2">
    <name type="scientific">Aeromonas allosaccharophila</name>
    <dbReference type="NCBI Taxonomy" id="656"/>
    <lineage>
        <taxon>Bacteria</taxon>
        <taxon>Pseudomonadati</taxon>
        <taxon>Pseudomonadota</taxon>
        <taxon>Gammaproteobacteria</taxon>
        <taxon>Aeromonadales</taxon>
        <taxon>Aeromonadaceae</taxon>
        <taxon>Aeromonas</taxon>
    </lineage>
</organism>
<dbReference type="AlphaFoldDB" id="A0A0T6TZH3"/>
<protein>
    <submittedName>
        <fullName evidence="1">Uncharacterized protein</fullName>
    </submittedName>
</protein>
<dbReference type="EMBL" id="CP065745">
    <property type="protein sequence ID" value="QPR56438.1"/>
    <property type="molecule type" value="Genomic_DNA"/>
</dbReference>
<dbReference type="KEGG" id="aall:I6G90_08590"/>
<dbReference type="Proteomes" id="UP000595101">
    <property type="component" value="Chromosome"/>
</dbReference>
<dbReference type="GeneID" id="60785658"/>
<evidence type="ECO:0000313" key="1">
    <source>
        <dbReference type="EMBL" id="QPR56438.1"/>
    </source>
</evidence>
<evidence type="ECO:0000313" key="2">
    <source>
        <dbReference type="Proteomes" id="UP000595101"/>
    </source>
</evidence>